<sequence length="252" mass="27827">MASAQYVPQPQYAPPDGFEGYVPYAQQAPQREIPFNRTWHLVKIVLRGFNIAFGVIIIGISVALVMYSFSSSFYLIFSGFPAAAAICWDTTELITICARGGRRGIHPGAHVGLHLLFWLVFMVSTGWEAANVYFRDDPRSWVYSSGQITSMQDAVLAFTALLFLSNFTLFVRACVECKQRNVRPPPVYMVPVVGPPPMQPAGSYQPYPYSPQQASFQPQYDKGQMAGANIDTTEMAAQPGPDGTYYGPGSRT</sequence>
<evidence type="ECO:0000313" key="4">
    <source>
        <dbReference type="Proteomes" id="UP000176998"/>
    </source>
</evidence>
<gene>
    <name evidence="3" type="ORF">CORC01_13253</name>
</gene>
<proteinExistence type="predicted"/>
<feature type="transmembrane region" description="Helical" evidence="2">
    <location>
        <begin position="44"/>
        <end position="67"/>
    </location>
</feature>
<feature type="region of interest" description="Disordered" evidence="1">
    <location>
        <begin position="233"/>
        <end position="252"/>
    </location>
</feature>
<keyword evidence="4" id="KW-1185">Reference proteome</keyword>
<dbReference type="STRING" id="1209926.A0A1G4AQI1"/>
<evidence type="ECO:0000256" key="2">
    <source>
        <dbReference type="SAM" id="Phobius"/>
    </source>
</evidence>
<name>A0A1G4AQI1_9PEZI</name>
<dbReference type="RefSeq" id="XP_022468607.1">
    <property type="nucleotide sequence ID" value="XM_022624870.1"/>
</dbReference>
<dbReference type="AlphaFoldDB" id="A0A1G4AQI1"/>
<dbReference type="GeneID" id="34566380"/>
<feature type="transmembrane region" description="Helical" evidence="2">
    <location>
        <begin position="115"/>
        <end position="134"/>
    </location>
</feature>
<protein>
    <recommendedName>
        <fullName evidence="5">MARVEL domain-containing protein</fullName>
    </recommendedName>
</protein>
<organism evidence="3 4">
    <name type="scientific">Colletotrichum orchidophilum</name>
    <dbReference type="NCBI Taxonomy" id="1209926"/>
    <lineage>
        <taxon>Eukaryota</taxon>
        <taxon>Fungi</taxon>
        <taxon>Dikarya</taxon>
        <taxon>Ascomycota</taxon>
        <taxon>Pezizomycotina</taxon>
        <taxon>Sordariomycetes</taxon>
        <taxon>Hypocreomycetidae</taxon>
        <taxon>Glomerellales</taxon>
        <taxon>Glomerellaceae</taxon>
        <taxon>Colletotrichum</taxon>
    </lineage>
</organism>
<dbReference type="OrthoDB" id="5279542at2759"/>
<feature type="transmembrane region" description="Helical" evidence="2">
    <location>
        <begin position="154"/>
        <end position="175"/>
    </location>
</feature>
<comment type="caution">
    <text evidence="3">The sequence shown here is derived from an EMBL/GenBank/DDBJ whole genome shotgun (WGS) entry which is preliminary data.</text>
</comment>
<evidence type="ECO:0008006" key="5">
    <source>
        <dbReference type="Google" id="ProtNLM"/>
    </source>
</evidence>
<accession>A0A1G4AQI1</accession>
<evidence type="ECO:0000256" key="1">
    <source>
        <dbReference type="SAM" id="MobiDB-lite"/>
    </source>
</evidence>
<feature type="transmembrane region" description="Helical" evidence="2">
    <location>
        <begin position="73"/>
        <end position="94"/>
    </location>
</feature>
<dbReference type="Proteomes" id="UP000176998">
    <property type="component" value="Unassembled WGS sequence"/>
</dbReference>
<evidence type="ECO:0000313" key="3">
    <source>
        <dbReference type="EMBL" id="OHE91434.1"/>
    </source>
</evidence>
<reference evidence="3 4" key="1">
    <citation type="submission" date="2016-09" db="EMBL/GenBank/DDBJ databases">
        <authorList>
            <person name="Capua I."/>
            <person name="De Benedictis P."/>
            <person name="Joannis T."/>
            <person name="Lombin L.H."/>
            <person name="Cattoli G."/>
        </authorList>
    </citation>
    <scope>NUCLEOTIDE SEQUENCE [LARGE SCALE GENOMIC DNA]</scope>
    <source>
        <strain evidence="3 4">IMI 309357</strain>
    </source>
</reference>
<dbReference type="EMBL" id="MJBS01000185">
    <property type="protein sequence ID" value="OHE91434.1"/>
    <property type="molecule type" value="Genomic_DNA"/>
</dbReference>
<keyword evidence="2" id="KW-1133">Transmembrane helix</keyword>
<keyword evidence="2" id="KW-0472">Membrane</keyword>
<keyword evidence="2" id="KW-0812">Transmembrane</keyword>